<dbReference type="SUPFAM" id="SSF52374">
    <property type="entry name" value="Nucleotidylyl transferase"/>
    <property type="match status" value="1"/>
</dbReference>
<evidence type="ECO:0000256" key="6">
    <source>
        <dbReference type="ARBA" id="ARBA00022840"/>
    </source>
</evidence>
<dbReference type="PANTHER" id="PTHR31285">
    <property type="entry name" value="NICOTINAMIDE MONONUCLEOTIDE ADENYLYLTRANSFERASE"/>
    <property type="match status" value="1"/>
</dbReference>
<keyword evidence="6" id="KW-0067">ATP-binding</keyword>
<gene>
    <name evidence="10" type="ORF">RAG0_07341</name>
</gene>
<keyword evidence="3 10" id="KW-0808">Transferase</keyword>
<dbReference type="InterPro" id="IPR004821">
    <property type="entry name" value="Cyt_trans-like"/>
</dbReference>
<keyword evidence="2" id="KW-0662">Pyridine nucleotide biosynthesis</keyword>
<sequence length="298" mass="33465">MSKSASSDPDPMLTHFRQALQSFRTSKAPFRILSSIPKPLNSTSLPPNPPPKTIYILDSSFNPPTLAHARIILSALQSSTSTSIPHRVLLLLAIQNADKAPKPASFEERLAMMEIFAGDLLAKFKSSAVSQPEQNEVGIDIGVTTLPYFAHKYPHISPSEAYPLPETEQVHLIGYDTLVRLLDTKYYPPSHTLKPIQPFLKKHRVRVSYRADDEWGDREAQDSYLNAFKEGQREDIGGLREWVTEKRIEMVEGRKEGEDVISSTKVRKAIADGDQEALAKLVTMGVKDWILRKRLYTG</sequence>
<dbReference type="Gene3D" id="3.40.50.620">
    <property type="entry name" value="HUPs"/>
    <property type="match status" value="1"/>
</dbReference>
<proteinExistence type="predicted"/>
<dbReference type="Proteomes" id="UP000178912">
    <property type="component" value="Unassembled WGS sequence"/>
</dbReference>
<dbReference type="PANTHER" id="PTHR31285:SF0">
    <property type="entry name" value="NICOTINAMIDE MONONUCLEOTIDE ADENYLYLTRANSFERASE"/>
    <property type="match status" value="1"/>
</dbReference>
<comment type="catalytic activity">
    <reaction evidence="8">
        <text>beta-nicotinamide D-ribonucleotide + ATP + H(+) = diphosphate + NAD(+)</text>
        <dbReference type="Rhea" id="RHEA:21360"/>
        <dbReference type="ChEBI" id="CHEBI:14649"/>
        <dbReference type="ChEBI" id="CHEBI:15378"/>
        <dbReference type="ChEBI" id="CHEBI:30616"/>
        <dbReference type="ChEBI" id="CHEBI:33019"/>
        <dbReference type="ChEBI" id="CHEBI:57540"/>
        <dbReference type="EC" id="2.7.7.1"/>
    </reaction>
</comment>
<evidence type="ECO:0000259" key="9">
    <source>
        <dbReference type="Pfam" id="PF01467"/>
    </source>
</evidence>
<keyword evidence="5" id="KW-0547">Nucleotide-binding</keyword>
<evidence type="ECO:0000313" key="11">
    <source>
        <dbReference type="Proteomes" id="UP000178912"/>
    </source>
</evidence>
<dbReference type="GO" id="GO:0009435">
    <property type="term" value="P:NAD+ biosynthetic process"/>
    <property type="evidence" value="ECO:0007669"/>
    <property type="project" value="UniProtKB-UniPathway"/>
</dbReference>
<comment type="pathway">
    <text evidence="1">Cofactor biosynthesis; NAD(+) biosynthesis.</text>
</comment>
<protein>
    <submittedName>
        <fullName evidence="10">Related to cytidylyltransferase family protein</fullName>
    </submittedName>
</protein>
<dbReference type="EMBL" id="FJUX01000037">
    <property type="protein sequence ID" value="CZS98732.1"/>
    <property type="molecule type" value="Genomic_DNA"/>
</dbReference>
<dbReference type="UniPathway" id="UPA00253">
    <property type="reaction ID" value="UER00600"/>
</dbReference>
<dbReference type="GO" id="GO:0000309">
    <property type="term" value="F:nicotinamide-nucleotide adenylyltransferase activity"/>
    <property type="evidence" value="ECO:0007669"/>
    <property type="project" value="UniProtKB-EC"/>
</dbReference>
<keyword evidence="4 10" id="KW-0548">Nucleotidyltransferase</keyword>
<dbReference type="OrthoDB" id="5591297at2759"/>
<accession>A0A1E1KL51</accession>
<reference evidence="11" key="1">
    <citation type="submission" date="2016-03" db="EMBL/GenBank/DDBJ databases">
        <authorList>
            <person name="Guldener U."/>
        </authorList>
    </citation>
    <scope>NUCLEOTIDE SEQUENCE [LARGE SCALE GENOMIC DNA]</scope>
    <source>
        <strain evidence="11">04CH-RAC-A.6.1</strain>
    </source>
</reference>
<evidence type="ECO:0000256" key="4">
    <source>
        <dbReference type="ARBA" id="ARBA00022695"/>
    </source>
</evidence>
<dbReference type="CDD" id="cd02165">
    <property type="entry name" value="NMNAT"/>
    <property type="match status" value="1"/>
</dbReference>
<evidence type="ECO:0000256" key="7">
    <source>
        <dbReference type="ARBA" id="ARBA00023027"/>
    </source>
</evidence>
<name>A0A1E1KL51_9HELO</name>
<evidence type="ECO:0000256" key="1">
    <source>
        <dbReference type="ARBA" id="ARBA00004790"/>
    </source>
</evidence>
<dbReference type="GO" id="GO:0016887">
    <property type="term" value="F:ATP hydrolysis activity"/>
    <property type="evidence" value="ECO:0007669"/>
    <property type="project" value="TreeGrafter"/>
</dbReference>
<dbReference type="InterPro" id="IPR005248">
    <property type="entry name" value="NadD/NMNAT"/>
</dbReference>
<evidence type="ECO:0000256" key="2">
    <source>
        <dbReference type="ARBA" id="ARBA00022642"/>
    </source>
</evidence>
<keyword evidence="7" id="KW-0520">NAD</keyword>
<evidence type="ECO:0000313" key="10">
    <source>
        <dbReference type="EMBL" id="CZS98732.1"/>
    </source>
</evidence>
<evidence type="ECO:0000256" key="3">
    <source>
        <dbReference type="ARBA" id="ARBA00022679"/>
    </source>
</evidence>
<organism evidence="10 11">
    <name type="scientific">Rhynchosporium agropyri</name>
    <dbReference type="NCBI Taxonomy" id="914238"/>
    <lineage>
        <taxon>Eukaryota</taxon>
        <taxon>Fungi</taxon>
        <taxon>Dikarya</taxon>
        <taxon>Ascomycota</taxon>
        <taxon>Pezizomycotina</taxon>
        <taxon>Leotiomycetes</taxon>
        <taxon>Helotiales</taxon>
        <taxon>Ploettnerulaceae</taxon>
        <taxon>Rhynchosporium</taxon>
    </lineage>
</organism>
<dbReference type="GO" id="GO:0005634">
    <property type="term" value="C:nucleus"/>
    <property type="evidence" value="ECO:0007669"/>
    <property type="project" value="TreeGrafter"/>
</dbReference>
<dbReference type="AlphaFoldDB" id="A0A1E1KL51"/>
<evidence type="ECO:0000256" key="8">
    <source>
        <dbReference type="ARBA" id="ARBA00049001"/>
    </source>
</evidence>
<dbReference type="InterPro" id="IPR014729">
    <property type="entry name" value="Rossmann-like_a/b/a_fold"/>
</dbReference>
<keyword evidence="11" id="KW-1185">Reference proteome</keyword>
<evidence type="ECO:0000256" key="5">
    <source>
        <dbReference type="ARBA" id="ARBA00022741"/>
    </source>
</evidence>
<dbReference type="Pfam" id="PF01467">
    <property type="entry name" value="CTP_transf_like"/>
    <property type="match status" value="1"/>
</dbReference>
<feature type="domain" description="Cytidyltransferase-like" evidence="9">
    <location>
        <begin position="58"/>
        <end position="138"/>
    </location>
</feature>
<dbReference type="GO" id="GO:0005737">
    <property type="term" value="C:cytoplasm"/>
    <property type="evidence" value="ECO:0007669"/>
    <property type="project" value="TreeGrafter"/>
</dbReference>
<dbReference type="GO" id="GO:0005524">
    <property type="term" value="F:ATP binding"/>
    <property type="evidence" value="ECO:0007669"/>
    <property type="project" value="UniProtKB-KW"/>
</dbReference>